<name>A0A9W6WPK3_9STRA</name>
<dbReference type="GO" id="GO:0004335">
    <property type="term" value="F:galactokinase activity"/>
    <property type="evidence" value="ECO:0007669"/>
    <property type="project" value="TreeGrafter"/>
</dbReference>
<sequence>MTASHRSCQTFYECSCPELDSLVGAAVSAGALGARLTGAGWGGCIVALVKKTEVSSFMKAIQSRYYGARGQSSADILEVAFESSPAPGADIFTLHSK</sequence>
<dbReference type="GO" id="GO:0006012">
    <property type="term" value="P:galactose metabolic process"/>
    <property type="evidence" value="ECO:0007669"/>
    <property type="project" value="TreeGrafter"/>
</dbReference>
<dbReference type="InterPro" id="IPR013750">
    <property type="entry name" value="GHMP_kinase_C_dom"/>
</dbReference>
<dbReference type="Pfam" id="PF08544">
    <property type="entry name" value="GHMP_kinases_C"/>
    <property type="match status" value="1"/>
</dbReference>
<feature type="domain" description="GHMP kinase C-terminal" evidence="3">
    <location>
        <begin position="2"/>
        <end position="66"/>
    </location>
</feature>
<keyword evidence="2" id="KW-0067">ATP-binding</keyword>
<dbReference type="Gene3D" id="3.30.70.890">
    <property type="entry name" value="GHMP kinase, C-terminal domain"/>
    <property type="match status" value="1"/>
</dbReference>
<dbReference type="InterPro" id="IPR036554">
    <property type="entry name" value="GHMP_kinase_C_sf"/>
</dbReference>
<dbReference type="PANTHER" id="PTHR10457:SF7">
    <property type="entry name" value="GALACTOKINASE-RELATED"/>
    <property type="match status" value="1"/>
</dbReference>
<protein>
    <submittedName>
        <fullName evidence="4">Unnamed protein product</fullName>
    </submittedName>
</protein>
<evidence type="ECO:0000256" key="1">
    <source>
        <dbReference type="ARBA" id="ARBA00022741"/>
    </source>
</evidence>
<evidence type="ECO:0000313" key="4">
    <source>
        <dbReference type="EMBL" id="GMF10964.1"/>
    </source>
</evidence>
<evidence type="ECO:0000256" key="2">
    <source>
        <dbReference type="ARBA" id="ARBA00022840"/>
    </source>
</evidence>
<reference evidence="4" key="1">
    <citation type="submission" date="2023-04" db="EMBL/GenBank/DDBJ databases">
        <title>Phytophthora lilii NBRC 32176.</title>
        <authorList>
            <person name="Ichikawa N."/>
            <person name="Sato H."/>
            <person name="Tonouchi N."/>
        </authorList>
    </citation>
    <scope>NUCLEOTIDE SEQUENCE</scope>
    <source>
        <strain evidence="4">NBRC 32176</strain>
    </source>
</reference>
<dbReference type="Proteomes" id="UP001165083">
    <property type="component" value="Unassembled WGS sequence"/>
</dbReference>
<dbReference type="EMBL" id="BSXW01000058">
    <property type="protein sequence ID" value="GMF10964.1"/>
    <property type="molecule type" value="Genomic_DNA"/>
</dbReference>
<evidence type="ECO:0000313" key="5">
    <source>
        <dbReference type="Proteomes" id="UP001165083"/>
    </source>
</evidence>
<keyword evidence="1" id="KW-0547">Nucleotide-binding</keyword>
<dbReference type="GO" id="GO:0005829">
    <property type="term" value="C:cytosol"/>
    <property type="evidence" value="ECO:0007669"/>
    <property type="project" value="TreeGrafter"/>
</dbReference>
<comment type="caution">
    <text evidence="4">The sequence shown here is derived from an EMBL/GenBank/DDBJ whole genome shotgun (WGS) entry which is preliminary data.</text>
</comment>
<organism evidence="4 5">
    <name type="scientific">Phytophthora lilii</name>
    <dbReference type="NCBI Taxonomy" id="2077276"/>
    <lineage>
        <taxon>Eukaryota</taxon>
        <taxon>Sar</taxon>
        <taxon>Stramenopiles</taxon>
        <taxon>Oomycota</taxon>
        <taxon>Peronosporomycetes</taxon>
        <taxon>Peronosporales</taxon>
        <taxon>Peronosporaceae</taxon>
        <taxon>Phytophthora</taxon>
    </lineage>
</organism>
<dbReference type="PANTHER" id="PTHR10457">
    <property type="entry name" value="MEVALONATE KINASE/GALACTOKINASE"/>
    <property type="match status" value="1"/>
</dbReference>
<proteinExistence type="predicted"/>
<dbReference type="AlphaFoldDB" id="A0A9W6WPK3"/>
<keyword evidence="5" id="KW-1185">Reference proteome</keyword>
<dbReference type="OrthoDB" id="187738at2759"/>
<evidence type="ECO:0000259" key="3">
    <source>
        <dbReference type="Pfam" id="PF08544"/>
    </source>
</evidence>
<dbReference type="SUPFAM" id="SSF55060">
    <property type="entry name" value="GHMP Kinase, C-terminal domain"/>
    <property type="match status" value="1"/>
</dbReference>
<gene>
    <name evidence="4" type="ORF">Plil01_000171900</name>
</gene>
<dbReference type="GO" id="GO:0005524">
    <property type="term" value="F:ATP binding"/>
    <property type="evidence" value="ECO:0007669"/>
    <property type="project" value="UniProtKB-KW"/>
</dbReference>
<accession>A0A9W6WPK3</accession>